<evidence type="ECO:0000313" key="3">
    <source>
        <dbReference type="Proteomes" id="UP000243975"/>
    </source>
</evidence>
<dbReference type="GO" id="GO:0015112">
    <property type="term" value="F:nitrate transmembrane transporter activity"/>
    <property type="evidence" value="ECO:0007669"/>
    <property type="project" value="TreeGrafter"/>
</dbReference>
<reference evidence="2 3" key="1">
    <citation type="journal article" date="2016" name="Sci. Rep.">
        <title>The genome sequence of the outbreeding globe artichoke constructed de novo incorporating a phase-aware low-pass sequencing strategy of F1 progeny.</title>
        <authorList>
            <person name="Scaglione D."/>
            <person name="Reyes-Chin-Wo S."/>
            <person name="Acquadro A."/>
            <person name="Froenicke L."/>
            <person name="Portis E."/>
            <person name="Beitel C."/>
            <person name="Tirone M."/>
            <person name="Mauro R."/>
            <person name="Lo Monaco A."/>
            <person name="Mauromicale G."/>
            <person name="Faccioli P."/>
            <person name="Cattivelli L."/>
            <person name="Rieseberg L."/>
            <person name="Michelmore R."/>
            <person name="Lanteri S."/>
        </authorList>
    </citation>
    <scope>NUCLEOTIDE SEQUENCE [LARGE SCALE GENOMIC DNA]</scope>
    <source>
        <strain evidence="2">2C</strain>
    </source>
</reference>
<proteinExistence type="predicted"/>
<dbReference type="EMBL" id="LEKV01003641">
    <property type="protein sequence ID" value="KVH98962.1"/>
    <property type="molecule type" value="Genomic_DNA"/>
</dbReference>
<dbReference type="Proteomes" id="UP000243975">
    <property type="component" value="Unassembled WGS sequence"/>
</dbReference>
<dbReference type="OMA" id="IVYLMIQ"/>
<accession>A0A118JZ60</accession>
<dbReference type="Gramene" id="KVH98962">
    <property type="protein sequence ID" value="KVH98962"/>
    <property type="gene ID" value="Ccrd_022809"/>
</dbReference>
<dbReference type="Pfam" id="PF16974">
    <property type="entry name" value="NAR2"/>
    <property type="match status" value="1"/>
</dbReference>
<feature type="non-terminal residue" evidence="2">
    <location>
        <position position="1"/>
    </location>
</feature>
<feature type="transmembrane region" description="Helical" evidence="1">
    <location>
        <begin position="41"/>
        <end position="61"/>
    </location>
</feature>
<dbReference type="PANTHER" id="PTHR34806:SF8">
    <property type="entry name" value="HIGH-AFFINITY NITRATE TRANSPORTER"/>
    <property type="match status" value="1"/>
</dbReference>
<dbReference type="GO" id="GO:0005886">
    <property type="term" value="C:plasma membrane"/>
    <property type="evidence" value="ECO:0007669"/>
    <property type="project" value="TreeGrafter"/>
</dbReference>
<dbReference type="InterPro" id="IPR016605">
    <property type="entry name" value="Transptr_NO3_Nar2"/>
</dbReference>
<dbReference type="GO" id="GO:0010167">
    <property type="term" value="P:response to nitrate"/>
    <property type="evidence" value="ECO:0007669"/>
    <property type="project" value="InterPro"/>
</dbReference>
<protein>
    <recommendedName>
        <fullName evidence="4">High-affinity nitrate transporter</fullName>
    </recommendedName>
</protein>
<gene>
    <name evidence="2" type="ORF">Ccrd_022809</name>
</gene>
<dbReference type="PANTHER" id="PTHR34806">
    <property type="entry name" value="HIGH-AFFINITY NITRATE TRANSPORTER 3.2"/>
    <property type="match status" value="1"/>
</dbReference>
<dbReference type="AlphaFoldDB" id="A0A118JZ60"/>
<keyword evidence="1" id="KW-0812">Transmembrane</keyword>
<evidence type="ECO:0000256" key="1">
    <source>
        <dbReference type="SAM" id="Phobius"/>
    </source>
</evidence>
<evidence type="ECO:0008006" key="4">
    <source>
        <dbReference type="Google" id="ProtNLM"/>
    </source>
</evidence>
<keyword evidence="1" id="KW-1133">Transmembrane helix</keyword>
<keyword evidence="1" id="KW-0472">Membrane</keyword>
<feature type="transmembrane region" description="Helical" evidence="1">
    <location>
        <begin position="204"/>
        <end position="223"/>
    </location>
</feature>
<evidence type="ECO:0000313" key="2">
    <source>
        <dbReference type="EMBL" id="KVH98962.1"/>
    </source>
</evidence>
<sequence length="234" mass="26220">GSIYSNSEVCESWFRFLLIESTTVSVLSFKKVIIISMEFCGGFVVGYLLFSCFAAACYGVTFSSLQKTLIVTASSPKGHDQLTVKWAFDQTFPAGTDSTYKTIRVKLCYAPLSQVDKPWRKSVDDLNKDKTCQHKIVAKPYTPSNNSFTWTIETDVPKATYFVRAYALDERQVQVGYGQNTDASKVTDLFDIRAISGRHVSLDIASVCFSVFSVVSLAVFFYMEKRKGNVTQKK</sequence>
<name>A0A118JZ60_CYNCS</name>
<dbReference type="STRING" id="59895.A0A118JZ60"/>
<organism evidence="2 3">
    <name type="scientific">Cynara cardunculus var. scolymus</name>
    <name type="common">Globe artichoke</name>
    <name type="synonym">Cynara scolymus</name>
    <dbReference type="NCBI Taxonomy" id="59895"/>
    <lineage>
        <taxon>Eukaryota</taxon>
        <taxon>Viridiplantae</taxon>
        <taxon>Streptophyta</taxon>
        <taxon>Embryophyta</taxon>
        <taxon>Tracheophyta</taxon>
        <taxon>Spermatophyta</taxon>
        <taxon>Magnoliopsida</taxon>
        <taxon>eudicotyledons</taxon>
        <taxon>Gunneridae</taxon>
        <taxon>Pentapetalae</taxon>
        <taxon>asterids</taxon>
        <taxon>campanulids</taxon>
        <taxon>Asterales</taxon>
        <taxon>Asteraceae</taxon>
        <taxon>Carduoideae</taxon>
        <taxon>Cardueae</taxon>
        <taxon>Carduinae</taxon>
        <taxon>Cynara</taxon>
    </lineage>
</organism>
<keyword evidence="3" id="KW-1185">Reference proteome</keyword>
<comment type="caution">
    <text evidence="2">The sequence shown here is derived from an EMBL/GenBank/DDBJ whole genome shotgun (WGS) entry which is preliminary data.</text>
</comment>